<accession>T0QSE1</accession>
<gene>
    <name evidence="1" type="ORF">SDRG_05210</name>
</gene>
<reference evidence="1 2" key="1">
    <citation type="submission" date="2012-04" db="EMBL/GenBank/DDBJ databases">
        <title>The Genome Sequence of Saprolegnia declina VS20.</title>
        <authorList>
            <consortium name="The Broad Institute Genome Sequencing Platform"/>
            <person name="Russ C."/>
            <person name="Nusbaum C."/>
            <person name="Tyler B."/>
            <person name="van West P."/>
            <person name="Dieguez-Uribeondo J."/>
            <person name="de Bruijn I."/>
            <person name="Tripathy S."/>
            <person name="Jiang R."/>
            <person name="Young S.K."/>
            <person name="Zeng Q."/>
            <person name="Gargeya S."/>
            <person name="Fitzgerald M."/>
            <person name="Haas B."/>
            <person name="Abouelleil A."/>
            <person name="Alvarado L."/>
            <person name="Arachchi H.M."/>
            <person name="Berlin A."/>
            <person name="Chapman S.B."/>
            <person name="Goldberg J."/>
            <person name="Griggs A."/>
            <person name="Gujja S."/>
            <person name="Hansen M."/>
            <person name="Howarth C."/>
            <person name="Imamovic A."/>
            <person name="Larimer J."/>
            <person name="McCowen C."/>
            <person name="Montmayeur A."/>
            <person name="Murphy C."/>
            <person name="Neiman D."/>
            <person name="Pearson M."/>
            <person name="Priest M."/>
            <person name="Roberts A."/>
            <person name="Saif S."/>
            <person name="Shea T."/>
            <person name="Sisk P."/>
            <person name="Sykes S."/>
            <person name="Wortman J."/>
            <person name="Nusbaum C."/>
            <person name="Birren B."/>
        </authorList>
    </citation>
    <scope>NUCLEOTIDE SEQUENCE [LARGE SCALE GENOMIC DNA]</scope>
    <source>
        <strain evidence="1 2">VS20</strain>
    </source>
</reference>
<name>T0QSE1_SAPDV</name>
<dbReference type="AlphaFoldDB" id="T0QSE1"/>
<evidence type="ECO:0000313" key="1">
    <source>
        <dbReference type="EMBL" id="EQC37616.1"/>
    </source>
</evidence>
<organism evidence="1 2">
    <name type="scientific">Saprolegnia diclina (strain VS20)</name>
    <dbReference type="NCBI Taxonomy" id="1156394"/>
    <lineage>
        <taxon>Eukaryota</taxon>
        <taxon>Sar</taxon>
        <taxon>Stramenopiles</taxon>
        <taxon>Oomycota</taxon>
        <taxon>Saprolegniomycetes</taxon>
        <taxon>Saprolegniales</taxon>
        <taxon>Saprolegniaceae</taxon>
        <taxon>Saprolegnia</taxon>
    </lineage>
</organism>
<dbReference type="EMBL" id="JH767144">
    <property type="protein sequence ID" value="EQC37616.1"/>
    <property type="molecule type" value="Genomic_DNA"/>
</dbReference>
<dbReference type="RefSeq" id="XP_008609136.1">
    <property type="nucleotide sequence ID" value="XM_008610914.1"/>
</dbReference>
<dbReference type="Proteomes" id="UP000030762">
    <property type="component" value="Unassembled WGS sequence"/>
</dbReference>
<dbReference type="GeneID" id="19945937"/>
<proteinExistence type="predicted"/>
<keyword evidence="2" id="KW-1185">Reference proteome</keyword>
<protein>
    <submittedName>
        <fullName evidence="1">Uncharacterized protein</fullName>
    </submittedName>
</protein>
<sequence>MNAKVLRYCAFPGIRYVLYVFVSPDMQGPAPDLVPPIPIPGDTRIVLDSRRLLALPNDKALPGRFPAKLVLDLNPILEDASLENTE</sequence>
<evidence type="ECO:0000313" key="2">
    <source>
        <dbReference type="Proteomes" id="UP000030762"/>
    </source>
</evidence>
<dbReference type="OMA" id="EMRRCKL"/>
<dbReference type="VEuPathDB" id="FungiDB:SDRG_05210"/>
<dbReference type="OrthoDB" id="69505at2759"/>
<dbReference type="InParanoid" id="T0QSE1"/>